<dbReference type="AlphaFoldDB" id="A0A372FR48"/>
<protein>
    <submittedName>
        <fullName evidence="1">IS701 family transposase</fullName>
    </submittedName>
</protein>
<keyword evidence="2" id="KW-1185">Reference proteome</keyword>
<feature type="non-terminal residue" evidence="1">
    <location>
        <position position="1"/>
    </location>
</feature>
<organism evidence="1 2">
    <name type="scientific">Micromonospora craniellae</name>
    <dbReference type="NCBI Taxonomy" id="2294034"/>
    <lineage>
        <taxon>Bacteria</taxon>
        <taxon>Bacillati</taxon>
        <taxon>Actinomycetota</taxon>
        <taxon>Actinomycetes</taxon>
        <taxon>Micromonosporales</taxon>
        <taxon>Micromonosporaceae</taxon>
        <taxon>Micromonospora</taxon>
    </lineage>
</organism>
<dbReference type="EMBL" id="QVFU01000106">
    <property type="protein sequence ID" value="RFS40499.1"/>
    <property type="molecule type" value="Genomic_DNA"/>
</dbReference>
<gene>
    <name evidence="1" type="ORF">D0Q02_30485</name>
</gene>
<evidence type="ECO:0000313" key="2">
    <source>
        <dbReference type="Proteomes" id="UP000262621"/>
    </source>
</evidence>
<name>A0A372FR48_9ACTN</name>
<proteinExistence type="predicted"/>
<evidence type="ECO:0000313" key="1">
    <source>
        <dbReference type="EMBL" id="RFS40499.1"/>
    </source>
</evidence>
<dbReference type="Proteomes" id="UP000262621">
    <property type="component" value="Unassembled WGS sequence"/>
</dbReference>
<comment type="caution">
    <text evidence="1">The sequence shown here is derived from an EMBL/GenBank/DDBJ whole genome shotgun (WGS) entry which is preliminary data.</text>
</comment>
<sequence>RLLADALHHPPPPDHAIDWLTWRRRHQARARWHHQRTRLNRDHTLN</sequence>
<reference evidence="1 2" key="1">
    <citation type="submission" date="2018-08" db="EMBL/GenBank/DDBJ databases">
        <title>Verrucosispora craniellae sp. nov., isolated from a marine sponge in the South China Sea.</title>
        <authorList>
            <person name="Li L."/>
            <person name="Lin H.W."/>
        </authorList>
    </citation>
    <scope>NUCLEOTIDE SEQUENCE [LARGE SCALE GENOMIC DNA]</scope>
    <source>
        <strain evidence="1 2">LHW63014</strain>
    </source>
</reference>
<accession>A0A372FR48</accession>